<keyword evidence="5 6" id="KW-0663">Pyridoxal phosphate</keyword>
<evidence type="ECO:0000256" key="5">
    <source>
        <dbReference type="ARBA" id="ARBA00022898"/>
    </source>
</evidence>
<dbReference type="InterPro" id="IPR049704">
    <property type="entry name" value="Aminotrans_3_PPA_site"/>
</dbReference>
<keyword evidence="8" id="KW-1185">Reference proteome</keyword>
<evidence type="ECO:0000313" key="7">
    <source>
        <dbReference type="EMBL" id="QBK30887.1"/>
    </source>
</evidence>
<dbReference type="Gene3D" id="3.40.640.10">
    <property type="entry name" value="Type I PLP-dependent aspartate aminotransferase-like (Major domain)"/>
    <property type="match status" value="1"/>
</dbReference>
<evidence type="ECO:0000256" key="2">
    <source>
        <dbReference type="ARBA" id="ARBA00008954"/>
    </source>
</evidence>
<evidence type="ECO:0000313" key="8">
    <source>
        <dbReference type="Proteomes" id="UP000293719"/>
    </source>
</evidence>
<comment type="similarity">
    <text evidence="2 6">Belongs to the class-III pyridoxal-phosphate-dependent aminotransferase family.</text>
</comment>
<gene>
    <name evidence="7" type="ORF">E0E05_09960</name>
</gene>
<dbReference type="Proteomes" id="UP000293719">
    <property type="component" value="Chromosome"/>
</dbReference>
<dbReference type="AlphaFoldDB" id="A0A4P6V0G4"/>
<protein>
    <submittedName>
        <fullName evidence="7">Aminotransferase class III-fold pyridoxal phosphate-dependent enzyme</fullName>
    </submittedName>
</protein>
<keyword evidence="3 7" id="KW-0032">Aminotransferase</keyword>
<dbReference type="InterPro" id="IPR015421">
    <property type="entry name" value="PyrdxlP-dep_Trfase_major"/>
</dbReference>
<dbReference type="GO" id="GO:0030170">
    <property type="term" value="F:pyridoxal phosphate binding"/>
    <property type="evidence" value="ECO:0007669"/>
    <property type="project" value="InterPro"/>
</dbReference>
<evidence type="ECO:0000256" key="3">
    <source>
        <dbReference type="ARBA" id="ARBA00022576"/>
    </source>
</evidence>
<dbReference type="OrthoDB" id="9801834at2"/>
<comment type="cofactor">
    <cofactor evidence="1">
        <name>pyridoxal 5'-phosphate</name>
        <dbReference type="ChEBI" id="CHEBI:597326"/>
    </cofactor>
</comment>
<evidence type="ECO:0000256" key="6">
    <source>
        <dbReference type="RuleBase" id="RU003560"/>
    </source>
</evidence>
<proteinExistence type="inferred from homology"/>
<dbReference type="PANTHER" id="PTHR42684:SF3">
    <property type="entry name" value="ADENOSYLMETHIONINE-8-AMINO-7-OXONONANOATE AMINOTRANSFERASE"/>
    <property type="match status" value="1"/>
</dbReference>
<dbReference type="FunFam" id="3.40.640.10:FF:000014">
    <property type="entry name" value="Adenosylmethionine-8-amino-7-oxononanoate aminotransferase, probable"/>
    <property type="match status" value="1"/>
</dbReference>
<dbReference type="Gene3D" id="3.90.1150.10">
    <property type="entry name" value="Aspartate Aminotransferase, domain 1"/>
    <property type="match status" value="1"/>
</dbReference>
<name>A0A4P6V0G4_9HYPH</name>
<dbReference type="KEGG" id="rpod:E0E05_09960"/>
<evidence type="ECO:0000256" key="1">
    <source>
        <dbReference type="ARBA" id="ARBA00001933"/>
    </source>
</evidence>
<reference evidence="7 8" key="1">
    <citation type="journal article" date="2017" name="Int. J. Syst. Evol. Microbiol.">
        <title>Roseitalea porphyridii gen. nov., sp. nov., isolated from a red alga, and reclassification of Hoeflea suaedae Chung et al. 2013 as Pseudohoeflea suaedae gen. nov., comb. nov.</title>
        <authorList>
            <person name="Hyeon J.W."/>
            <person name="Jeong S.E."/>
            <person name="Baek K."/>
            <person name="Jeon C.O."/>
        </authorList>
    </citation>
    <scope>NUCLEOTIDE SEQUENCE [LARGE SCALE GENOMIC DNA]</scope>
    <source>
        <strain evidence="7 8">MA7-20</strain>
    </source>
</reference>
<dbReference type="PIRSF" id="PIRSF000521">
    <property type="entry name" value="Transaminase_4ab_Lys_Orn"/>
    <property type="match status" value="1"/>
</dbReference>
<sequence length="473" mass="51283">MDQQANPNYALAELDKQTMLHPVTSIAALEADGPQMFGKASGVRIAGPLGHDVIDFGAGLWCVNVGYGRQELADAAASAMRDLSYYHLFGGASNEPAVRLADEILTLFHEQAGAGHLSKVFFGTSGSDANDTAYKLVRYYNNLRGKPEKKKFLARAGAYHGLTYAAGGLTGIPAYHKAFDLPQEGVHHLTCPHHFRFADAGETEDNFCDRLIAELERTIEHEGAETIAAMIAEPIMGTGGVLIPPRRYLERVQALLRKNDILFIADEVITGFGRLGSWFGTGHYGLRPDIVTLAKGVTSAYFPLSATVISEDIFETLRDASAEHGPVMHGFTYSGHPVGCSVALENLALMKRENIVANAAEMGDHLLRRLREKAGDHPFVGDIRGEGLMAAVEFVADKAERRFFRLPQGAHRVVARHCLQQGVAMRPLPFIEVVSFSPPLSINPAEIDEGVDAFVRGLEAATPELVKLAADVA</sequence>
<dbReference type="GO" id="GO:0004015">
    <property type="term" value="F:adenosylmethionine-8-amino-7-oxononanoate transaminase activity"/>
    <property type="evidence" value="ECO:0007669"/>
    <property type="project" value="TreeGrafter"/>
</dbReference>
<dbReference type="CDD" id="cd00610">
    <property type="entry name" value="OAT_like"/>
    <property type="match status" value="1"/>
</dbReference>
<dbReference type="InterPro" id="IPR005814">
    <property type="entry name" value="Aminotrans_3"/>
</dbReference>
<dbReference type="InterPro" id="IPR015424">
    <property type="entry name" value="PyrdxlP-dep_Trfase"/>
</dbReference>
<dbReference type="PANTHER" id="PTHR42684">
    <property type="entry name" value="ADENOSYLMETHIONINE-8-AMINO-7-OXONONANOATE AMINOTRANSFERASE"/>
    <property type="match status" value="1"/>
</dbReference>
<dbReference type="GO" id="GO:0009448">
    <property type="term" value="P:gamma-aminobutyric acid metabolic process"/>
    <property type="evidence" value="ECO:0007669"/>
    <property type="project" value="TreeGrafter"/>
</dbReference>
<dbReference type="RefSeq" id="WP_131616571.1">
    <property type="nucleotide sequence ID" value="NZ_CP036532.1"/>
</dbReference>
<dbReference type="GO" id="GO:0009102">
    <property type="term" value="P:biotin biosynthetic process"/>
    <property type="evidence" value="ECO:0007669"/>
    <property type="project" value="TreeGrafter"/>
</dbReference>
<accession>A0A4P6V0G4</accession>
<evidence type="ECO:0000256" key="4">
    <source>
        <dbReference type="ARBA" id="ARBA00022679"/>
    </source>
</evidence>
<organism evidence="7 8">
    <name type="scientific">Roseitalea porphyridii</name>
    <dbReference type="NCBI Taxonomy" id="1852022"/>
    <lineage>
        <taxon>Bacteria</taxon>
        <taxon>Pseudomonadati</taxon>
        <taxon>Pseudomonadota</taxon>
        <taxon>Alphaproteobacteria</taxon>
        <taxon>Hyphomicrobiales</taxon>
        <taxon>Ahrensiaceae</taxon>
        <taxon>Roseitalea</taxon>
    </lineage>
</organism>
<dbReference type="PROSITE" id="PS00600">
    <property type="entry name" value="AA_TRANSFER_CLASS_3"/>
    <property type="match status" value="1"/>
</dbReference>
<dbReference type="EMBL" id="CP036532">
    <property type="protein sequence ID" value="QBK30887.1"/>
    <property type="molecule type" value="Genomic_DNA"/>
</dbReference>
<dbReference type="InterPro" id="IPR015422">
    <property type="entry name" value="PyrdxlP-dep_Trfase_small"/>
</dbReference>
<keyword evidence="4 7" id="KW-0808">Transferase</keyword>
<dbReference type="Pfam" id="PF00202">
    <property type="entry name" value="Aminotran_3"/>
    <property type="match status" value="1"/>
</dbReference>
<dbReference type="GeneID" id="90767620"/>
<dbReference type="NCBIfam" id="NF004767">
    <property type="entry name" value="PRK06105.1"/>
    <property type="match status" value="1"/>
</dbReference>
<dbReference type="SUPFAM" id="SSF53383">
    <property type="entry name" value="PLP-dependent transferases"/>
    <property type="match status" value="1"/>
</dbReference>